<evidence type="ECO:0000256" key="3">
    <source>
        <dbReference type="ARBA" id="ARBA00022746"/>
    </source>
</evidence>
<dbReference type="RefSeq" id="WP_137260522.1">
    <property type="nucleotide sequence ID" value="NZ_SZQL01000002.1"/>
</dbReference>
<evidence type="ECO:0000259" key="7">
    <source>
        <dbReference type="Pfam" id="PF01593"/>
    </source>
</evidence>
<keyword evidence="9" id="KW-1185">Reference proteome</keyword>
<comment type="similarity">
    <text evidence="2 5">Belongs to the carotenoid/retinoid oxidoreductase family.</text>
</comment>
<dbReference type="AlphaFoldDB" id="A0A4V5UX08"/>
<evidence type="ECO:0000256" key="6">
    <source>
        <dbReference type="SAM" id="Phobius"/>
    </source>
</evidence>
<dbReference type="NCBIfam" id="NF042421">
    <property type="entry name" value="hydcarot_desat_CrtD"/>
    <property type="match status" value="1"/>
</dbReference>
<comment type="caution">
    <text evidence="8">The sequence shown here is derived from an EMBL/GenBank/DDBJ whole genome shotgun (WGS) entry which is preliminary data.</text>
</comment>
<keyword evidence="6" id="KW-0812">Transmembrane</keyword>
<dbReference type="InterPro" id="IPR054840">
    <property type="entry name" value="hydcarot_desat_CrtD"/>
</dbReference>
<dbReference type="InterPro" id="IPR014105">
    <property type="entry name" value="Carotenoid/retinoid_OxRdtase"/>
</dbReference>
<evidence type="ECO:0000313" key="9">
    <source>
        <dbReference type="Proteomes" id="UP000305848"/>
    </source>
</evidence>
<dbReference type="Pfam" id="PF01593">
    <property type="entry name" value="Amino_oxidase"/>
    <property type="match status" value="1"/>
</dbReference>
<keyword evidence="6" id="KW-1133">Transmembrane helix</keyword>
<evidence type="ECO:0000256" key="2">
    <source>
        <dbReference type="ARBA" id="ARBA00006046"/>
    </source>
</evidence>
<dbReference type="Proteomes" id="UP000305848">
    <property type="component" value="Unassembled WGS sequence"/>
</dbReference>
<evidence type="ECO:0000313" key="8">
    <source>
        <dbReference type="EMBL" id="TKK70923.1"/>
    </source>
</evidence>
<evidence type="ECO:0000256" key="5">
    <source>
        <dbReference type="RuleBase" id="RU362075"/>
    </source>
</evidence>
<comment type="pathway">
    <text evidence="1 5">Carotenoid biosynthesis.</text>
</comment>
<dbReference type="OrthoDB" id="9774675at2"/>
<dbReference type="NCBIfam" id="TIGR02734">
    <property type="entry name" value="crtI_fam"/>
    <property type="match status" value="1"/>
</dbReference>
<organism evidence="8 9">
    <name type="scientific">Ilyomonas limi</name>
    <dbReference type="NCBI Taxonomy" id="2575867"/>
    <lineage>
        <taxon>Bacteria</taxon>
        <taxon>Pseudomonadati</taxon>
        <taxon>Bacteroidota</taxon>
        <taxon>Chitinophagia</taxon>
        <taxon>Chitinophagales</taxon>
        <taxon>Chitinophagaceae</taxon>
        <taxon>Ilyomonas</taxon>
    </lineage>
</organism>
<reference evidence="8 9" key="1">
    <citation type="submission" date="2019-05" db="EMBL/GenBank/DDBJ databases">
        <title>Panacibacter sp. strain 17mud1-8 Genome sequencing and assembly.</title>
        <authorList>
            <person name="Chhetri G."/>
        </authorList>
    </citation>
    <scope>NUCLEOTIDE SEQUENCE [LARGE SCALE GENOMIC DNA]</scope>
    <source>
        <strain evidence="8 9">17mud1-8</strain>
    </source>
</reference>
<keyword evidence="3 5" id="KW-0125">Carotenoid biosynthesis</keyword>
<gene>
    <name evidence="8" type="primary">crtI</name>
    <name evidence="8" type="ORF">FC093_04305</name>
</gene>
<dbReference type="GO" id="GO:0016117">
    <property type="term" value="P:carotenoid biosynthetic process"/>
    <property type="evidence" value="ECO:0007669"/>
    <property type="project" value="UniProtKB-KW"/>
</dbReference>
<dbReference type="Gene3D" id="3.50.50.60">
    <property type="entry name" value="FAD/NAD(P)-binding domain"/>
    <property type="match status" value="2"/>
</dbReference>
<evidence type="ECO:0000256" key="1">
    <source>
        <dbReference type="ARBA" id="ARBA00004829"/>
    </source>
</evidence>
<dbReference type="InterPro" id="IPR036188">
    <property type="entry name" value="FAD/NAD-bd_sf"/>
</dbReference>
<sequence>MNHHQSTAIIIGAGIAGIASAIRLAVQGFAVKVFEKNSYAGGKINSFEKEGYCFDGGPSLFTQPQLIEELFALAGEPIQHYFNYKPVPIACTYFYEDGVVIKGYTNADKLAEELYNKVGEDKTAVKRYLQRSKQLYETTGSIFLNYSLHKMSTLWKAPVAKALMNTKPVHLFASLNAFNQYSFKQAHTIQLFNRYATYNGSNPYQAPGMLSVIPHLEYNEGVFYPKGGMISIANALYRLAVKKGVQFYFNMPVEQIIHKANKVTGVMANNEKYLADIVVSNMDVYFTYKRLLRNEQKAAHILRQERSSSAFIFYWGINKTFPQLGLHNIFFSKNYKEEFDHIFKLKQLYNDPTVYINITSKCEPDLQAPPDKENWFVMVNAPANVGQYESAMQQQLKKHILSKLSSLLQTAIEPLIEVEATLNPVMIEEHTASYMGALYGTSSNSRMAAFLRHPNFSNQLKGLYFVGGSVHPGGGIPLCLRSAKIMSEMVKNDKRGWKYAH</sequence>
<accession>A0A4V5UX08</accession>
<feature type="domain" description="Amine oxidase" evidence="7">
    <location>
        <begin position="15"/>
        <end position="485"/>
    </location>
</feature>
<feature type="transmembrane region" description="Helical" evidence="6">
    <location>
        <begin position="6"/>
        <end position="26"/>
    </location>
</feature>
<dbReference type="PANTHER" id="PTHR43734">
    <property type="entry name" value="PHYTOENE DESATURASE"/>
    <property type="match status" value="1"/>
</dbReference>
<dbReference type="SUPFAM" id="SSF51905">
    <property type="entry name" value="FAD/NAD(P)-binding domain"/>
    <property type="match status" value="1"/>
</dbReference>
<keyword evidence="6" id="KW-0472">Membrane</keyword>
<dbReference type="EMBL" id="SZQL01000002">
    <property type="protein sequence ID" value="TKK70923.1"/>
    <property type="molecule type" value="Genomic_DNA"/>
</dbReference>
<protein>
    <submittedName>
        <fullName evidence="8">Phytoene desaturase</fullName>
    </submittedName>
</protein>
<keyword evidence="4 5" id="KW-0560">Oxidoreductase</keyword>
<dbReference type="GO" id="GO:0016491">
    <property type="term" value="F:oxidoreductase activity"/>
    <property type="evidence" value="ECO:0007669"/>
    <property type="project" value="UniProtKB-KW"/>
</dbReference>
<proteinExistence type="inferred from homology"/>
<dbReference type="InterPro" id="IPR002937">
    <property type="entry name" value="Amino_oxidase"/>
</dbReference>
<dbReference type="PANTHER" id="PTHR43734:SF7">
    <property type="entry name" value="4,4'-DIAPONEUROSPORENE OXYGENASE"/>
    <property type="match status" value="1"/>
</dbReference>
<name>A0A4V5UX08_9BACT</name>
<evidence type="ECO:0000256" key="4">
    <source>
        <dbReference type="ARBA" id="ARBA00023002"/>
    </source>
</evidence>